<evidence type="ECO:0000256" key="11">
    <source>
        <dbReference type="SAM" id="Phobius"/>
    </source>
</evidence>
<keyword evidence="7 11" id="KW-0812">Transmembrane</keyword>
<dbReference type="Pfam" id="PF08269">
    <property type="entry name" value="dCache_2"/>
    <property type="match status" value="1"/>
</dbReference>
<evidence type="ECO:0000256" key="7">
    <source>
        <dbReference type="ARBA" id="ARBA00022692"/>
    </source>
</evidence>
<dbReference type="SUPFAM" id="SSF47384">
    <property type="entry name" value="Homodimeric domain of signal transducing histidine kinase"/>
    <property type="match status" value="1"/>
</dbReference>
<evidence type="ECO:0000256" key="1">
    <source>
        <dbReference type="ARBA" id="ARBA00000085"/>
    </source>
</evidence>
<dbReference type="SMART" id="SM00387">
    <property type="entry name" value="HATPase_c"/>
    <property type="match status" value="1"/>
</dbReference>
<comment type="subcellular location">
    <subcellularLocation>
        <location evidence="2">Cell membrane</location>
        <topology evidence="2">Multi-pass membrane protein</topology>
    </subcellularLocation>
</comment>
<keyword evidence="8" id="KW-0418">Kinase</keyword>
<dbReference type="InterPro" id="IPR036890">
    <property type="entry name" value="HATPase_C_sf"/>
</dbReference>
<dbReference type="Gene3D" id="1.10.287.130">
    <property type="match status" value="1"/>
</dbReference>
<keyword evidence="5" id="KW-0597">Phosphoprotein</keyword>
<evidence type="ECO:0000256" key="2">
    <source>
        <dbReference type="ARBA" id="ARBA00004651"/>
    </source>
</evidence>
<dbReference type="Proteomes" id="UP000680714">
    <property type="component" value="Unassembled WGS sequence"/>
</dbReference>
<evidence type="ECO:0000313" key="13">
    <source>
        <dbReference type="EMBL" id="MBR9973539.1"/>
    </source>
</evidence>
<evidence type="ECO:0000256" key="9">
    <source>
        <dbReference type="ARBA" id="ARBA00022989"/>
    </source>
</evidence>
<dbReference type="PRINTS" id="PR00344">
    <property type="entry name" value="BCTRLSENSOR"/>
</dbReference>
<feature type="domain" description="Histidine kinase" evidence="12">
    <location>
        <begin position="440"/>
        <end position="654"/>
    </location>
</feature>
<dbReference type="EC" id="2.7.13.3" evidence="3"/>
<keyword evidence="6" id="KW-0808">Transferase</keyword>
<comment type="catalytic activity">
    <reaction evidence="1">
        <text>ATP + protein L-histidine = ADP + protein N-phospho-L-histidine.</text>
        <dbReference type="EC" id="2.7.13.3"/>
    </reaction>
</comment>
<evidence type="ECO:0000259" key="12">
    <source>
        <dbReference type="PROSITE" id="PS50109"/>
    </source>
</evidence>
<dbReference type="PANTHER" id="PTHR43304">
    <property type="entry name" value="PHYTOCHROME-LIKE PROTEIN CPH1"/>
    <property type="match status" value="1"/>
</dbReference>
<dbReference type="InterPro" id="IPR036097">
    <property type="entry name" value="HisK_dim/P_sf"/>
</dbReference>
<dbReference type="InterPro" id="IPR004358">
    <property type="entry name" value="Sig_transdc_His_kin-like_C"/>
</dbReference>
<keyword evidence="14" id="KW-1185">Reference proteome</keyword>
<dbReference type="InterPro" id="IPR052162">
    <property type="entry name" value="Sensor_kinase/Photoreceptor"/>
</dbReference>
<keyword evidence="9 11" id="KW-1133">Transmembrane helix</keyword>
<dbReference type="SMART" id="SM00388">
    <property type="entry name" value="HisKA"/>
    <property type="match status" value="1"/>
</dbReference>
<proteinExistence type="predicted"/>
<evidence type="ECO:0000313" key="14">
    <source>
        <dbReference type="Proteomes" id="UP000680714"/>
    </source>
</evidence>
<dbReference type="InterPro" id="IPR003594">
    <property type="entry name" value="HATPase_dom"/>
</dbReference>
<sequence>MSAKTSLIDHLFLRLTVVAGSGLVLLCLIWGVVEFLEFNRRSASLREAQRQNTQVYLKRLIDDVLDTIAFERHRTEARVEETLRQRVDEAQAIIGNLLKTQARGRSRAELENMVRETLRPIRFNNGRGYFFAFDLDGTEKLFPLRPDLEGVSMLGQTGARGEFVVYDMLQLVKREGAGLYRYYWARPDKPGNDHLKLAYVRVIPELGWVIGTGEYVEDMEADIKAELLERIGHLHFDQDGYVFVSQWDGLSLVGALKGANPLAAMDSPLRDGTLALIEAAKAGGGFVSYVMTDGAGGKVQKFSYVAGIAEWQWFVGAGLTHDRTEAEIAEQHRHLIHGMGIKVLMAMLAAVIIGAVAWVIMRAASRRAAQDAQKLKQALEQAAESPHPIDTEPMRFTDHQDFAAAANQLIVRRQAVESQLLDRTAQLEQTNADLERFAYVASHDLQEPLRTIGLFLQLLKRRIADKLDGESLEYIEYAVGGADRMRNNIQGLLAYSRSSQHGDERCETDLAVLVGRVISDLSGAIAATDARIDVAPLPVLTVNPDQMAALFQNLISNAIRYRHPDRVPHIAIDAFAHDAGVWEFAISDNGIGVPEDYRTAIFEPFRRFHPPGMDGGSGIGLALCRRVVETHGGKIWVEATDSGSSFRFTITPVISD</sequence>
<evidence type="ECO:0000256" key="5">
    <source>
        <dbReference type="ARBA" id="ARBA00022553"/>
    </source>
</evidence>
<evidence type="ECO:0000256" key="6">
    <source>
        <dbReference type="ARBA" id="ARBA00022679"/>
    </source>
</evidence>
<dbReference type="InterPro" id="IPR004010">
    <property type="entry name" value="Double_Cache_2"/>
</dbReference>
<reference evidence="13 14" key="1">
    <citation type="submission" date="2021-04" db="EMBL/GenBank/DDBJ databases">
        <title>Magnetospirillum sulfuroxidans sp. nov., a facultative chemolithoautotrophic sulfur-oxidizing alphaproteobacterium isolated from freshwater sediment and proposals for Paramagetospirillum gen. nov., and Magnetospirillaceae fam. nov.</title>
        <authorList>
            <person name="Koziaeva V."/>
            <person name="Geelhoed J.S."/>
            <person name="Sorokin D.Y."/>
            <person name="Grouzdev D.S."/>
        </authorList>
    </citation>
    <scope>NUCLEOTIDE SEQUENCE [LARGE SCALE GENOMIC DNA]</scope>
    <source>
        <strain evidence="13 14">J10</strain>
    </source>
</reference>
<accession>A0ABS5IGL4</accession>
<dbReference type="PROSITE" id="PS50109">
    <property type="entry name" value="HIS_KIN"/>
    <property type="match status" value="1"/>
</dbReference>
<gene>
    <name evidence="13" type="ORF">KEC16_17565</name>
</gene>
<dbReference type="SUPFAM" id="SSF55874">
    <property type="entry name" value="ATPase domain of HSP90 chaperone/DNA topoisomerase II/histidine kinase"/>
    <property type="match status" value="1"/>
</dbReference>
<dbReference type="SMART" id="SM01049">
    <property type="entry name" value="Cache_2"/>
    <property type="match status" value="1"/>
</dbReference>
<protein>
    <recommendedName>
        <fullName evidence="3">histidine kinase</fullName>
        <ecNumber evidence="3">2.7.13.3</ecNumber>
    </recommendedName>
</protein>
<evidence type="ECO:0000256" key="10">
    <source>
        <dbReference type="ARBA" id="ARBA00023136"/>
    </source>
</evidence>
<comment type="caution">
    <text evidence="13">The sequence shown here is derived from an EMBL/GenBank/DDBJ whole genome shotgun (WGS) entry which is preliminary data.</text>
</comment>
<name>A0ABS5IGL4_9PROT</name>
<feature type="transmembrane region" description="Helical" evidence="11">
    <location>
        <begin position="12"/>
        <end position="36"/>
    </location>
</feature>
<dbReference type="PANTHER" id="PTHR43304:SF1">
    <property type="entry name" value="PAC DOMAIN-CONTAINING PROTEIN"/>
    <property type="match status" value="1"/>
</dbReference>
<dbReference type="RefSeq" id="WP_211551364.1">
    <property type="nucleotide sequence ID" value="NZ_JAGTUF010000025.1"/>
</dbReference>
<dbReference type="CDD" id="cd00082">
    <property type="entry name" value="HisKA"/>
    <property type="match status" value="1"/>
</dbReference>
<keyword evidence="4" id="KW-1003">Cell membrane</keyword>
<evidence type="ECO:0000256" key="3">
    <source>
        <dbReference type="ARBA" id="ARBA00012438"/>
    </source>
</evidence>
<dbReference type="Gene3D" id="3.30.565.10">
    <property type="entry name" value="Histidine kinase-like ATPase, C-terminal domain"/>
    <property type="match status" value="1"/>
</dbReference>
<dbReference type="InterPro" id="IPR005467">
    <property type="entry name" value="His_kinase_dom"/>
</dbReference>
<dbReference type="Gene3D" id="3.30.450.20">
    <property type="entry name" value="PAS domain"/>
    <property type="match status" value="2"/>
</dbReference>
<dbReference type="Pfam" id="PF02518">
    <property type="entry name" value="HATPase_c"/>
    <property type="match status" value="1"/>
</dbReference>
<evidence type="ECO:0000256" key="4">
    <source>
        <dbReference type="ARBA" id="ARBA00022475"/>
    </source>
</evidence>
<dbReference type="InterPro" id="IPR003661">
    <property type="entry name" value="HisK_dim/P_dom"/>
</dbReference>
<evidence type="ECO:0000256" key="8">
    <source>
        <dbReference type="ARBA" id="ARBA00022777"/>
    </source>
</evidence>
<feature type="transmembrane region" description="Helical" evidence="11">
    <location>
        <begin position="343"/>
        <end position="361"/>
    </location>
</feature>
<dbReference type="InterPro" id="IPR033480">
    <property type="entry name" value="sCache_2"/>
</dbReference>
<dbReference type="Pfam" id="PF00512">
    <property type="entry name" value="HisKA"/>
    <property type="match status" value="1"/>
</dbReference>
<organism evidence="13 14">
    <name type="scientific">Magnetospirillum sulfuroxidans</name>
    <dbReference type="NCBI Taxonomy" id="611300"/>
    <lineage>
        <taxon>Bacteria</taxon>
        <taxon>Pseudomonadati</taxon>
        <taxon>Pseudomonadota</taxon>
        <taxon>Alphaproteobacteria</taxon>
        <taxon>Rhodospirillales</taxon>
        <taxon>Rhodospirillaceae</taxon>
        <taxon>Magnetospirillum</taxon>
    </lineage>
</organism>
<keyword evidence="10 11" id="KW-0472">Membrane</keyword>
<dbReference type="EMBL" id="JAGTUF010000025">
    <property type="protein sequence ID" value="MBR9973539.1"/>
    <property type="molecule type" value="Genomic_DNA"/>
</dbReference>